<dbReference type="SUPFAM" id="SSF52540">
    <property type="entry name" value="P-loop containing nucleoside triphosphate hydrolases"/>
    <property type="match status" value="1"/>
</dbReference>
<evidence type="ECO:0000313" key="5">
    <source>
        <dbReference type="Proteomes" id="UP000665020"/>
    </source>
</evidence>
<keyword evidence="1" id="KW-0547">Nucleotide-binding</keyword>
<accession>A0A8A7K9U5</accession>
<dbReference type="NCBIfam" id="TIGR02858">
    <property type="entry name" value="spore_III_AA"/>
    <property type="match status" value="1"/>
</dbReference>
<dbReference type="EMBL" id="CP046640">
    <property type="protein sequence ID" value="QTL98536.1"/>
    <property type="molecule type" value="Genomic_DNA"/>
</dbReference>
<evidence type="ECO:0000256" key="1">
    <source>
        <dbReference type="ARBA" id="ARBA00022741"/>
    </source>
</evidence>
<gene>
    <name evidence="4" type="primary">spoIIIAA</name>
    <name evidence="4" type="ORF">GM661_11445</name>
</gene>
<keyword evidence="2" id="KW-0067">ATP-binding</keyword>
<evidence type="ECO:0000313" key="4">
    <source>
        <dbReference type="EMBL" id="QTL98536.1"/>
    </source>
</evidence>
<dbReference type="InterPro" id="IPR014217">
    <property type="entry name" value="Spore_III_AA"/>
</dbReference>
<dbReference type="PANTHER" id="PTHR20953">
    <property type="entry name" value="KINASE-RELATED"/>
    <property type="match status" value="1"/>
</dbReference>
<keyword evidence="5" id="KW-1185">Reference proteome</keyword>
<organism evidence="4 5">
    <name type="scientific">Iocasia fonsfrigidae</name>
    <dbReference type="NCBI Taxonomy" id="2682810"/>
    <lineage>
        <taxon>Bacteria</taxon>
        <taxon>Bacillati</taxon>
        <taxon>Bacillota</taxon>
        <taxon>Clostridia</taxon>
        <taxon>Halanaerobiales</taxon>
        <taxon>Halanaerobiaceae</taxon>
        <taxon>Iocasia</taxon>
    </lineage>
</organism>
<dbReference type="AlphaFoldDB" id="A0A8A7K9U5"/>
<dbReference type="Pfam" id="PF19568">
    <property type="entry name" value="Spore_III_AA"/>
    <property type="match status" value="1"/>
</dbReference>
<dbReference type="GO" id="GO:0005524">
    <property type="term" value="F:ATP binding"/>
    <property type="evidence" value="ECO:0007669"/>
    <property type="project" value="UniProtKB-KW"/>
</dbReference>
<dbReference type="InterPro" id="IPR027417">
    <property type="entry name" value="P-loop_NTPase"/>
</dbReference>
<evidence type="ECO:0000259" key="3">
    <source>
        <dbReference type="Pfam" id="PF19568"/>
    </source>
</evidence>
<dbReference type="Gene3D" id="3.40.50.300">
    <property type="entry name" value="P-loop containing nucleotide triphosphate hydrolases"/>
    <property type="match status" value="1"/>
</dbReference>
<feature type="domain" description="Stage III sporulation protein AA AAA+ ATPase" evidence="3">
    <location>
        <begin position="29"/>
        <end position="318"/>
    </location>
</feature>
<name>A0A8A7K9U5_9FIRM</name>
<dbReference type="KEGG" id="ifn:GM661_11445"/>
<sequence length="336" mass="37762">MRLLSENLLDYLPERTALLIGGLSEWRDKKLVEIRLRVNQAIQLIGSNIDFFIDLNGKRLKNSDRFYGLNREEMEKAFLLLSHNSIYALERQLLEGFITIPGGHRVGFTGQVVVENARIKTIKNINSLNYRICREFTGAAEDVVTYLYDIERDLVLNTLIVSPPLCGKTTLLRDLIRIFSQGMLDKGIKGKKVGLVDERSEIAGAYKGVPQNNIGSRTDLLDNCPKAEGMMLLIRSMSPEVIAVDEIGRDEDINAIQEALYAGVSLITTIHGRDFTDIKRRPGIADLIDKGLFERFVFLSNRDGIGTIEAVRDRNGREVSCFVDKINWGSNDLSIG</sequence>
<evidence type="ECO:0000256" key="2">
    <source>
        <dbReference type="ARBA" id="ARBA00022840"/>
    </source>
</evidence>
<dbReference type="PANTHER" id="PTHR20953:SF3">
    <property type="entry name" value="P-LOOP CONTAINING NUCLEOSIDE TRIPHOSPHATE HYDROLASES SUPERFAMILY PROTEIN"/>
    <property type="match status" value="1"/>
</dbReference>
<protein>
    <submittedName>
        <fullName evidence="4">Stage III sporulation protein AA</fullName>
    </submittedName>
</protein>
<proteinExistence type="predicted"/>
<dbReference type="InterPro" id="IPR045735">
    <property type="entry name" value="Spore_III_AA_AAA+_ATPase"/>
</dbReference>
<reference evidence="4" key="1">
    <citation type="submission" date="2019-12" db="EMBL/GenBank/DDBJ databases">
        <authorList>
            <person name="zhang j."/>
            <person name="sun C.M."/>
        </authorList>
    </citation>
    <scope>NUCLEOTIDE SEQUENCE</scope>
    <source>
        <strain evidence="4">NS-1</strain>
    </source>
</reference>
<dbReference type="Proteomes" id="UP000665020">
    <property type="component" value="Chromosome"/>
</dbReference>